<dbReference type="Proteomes" id="UP001500620">
    <property type="component" value="Unassembled WGS sequence"/>
</dbReference>
<dbReference type="RefSeq" id="WP_345139098.1">
    <property type="nucleotide sequence ID" value="NZ_BAABAT010000048.1"/>
</dbReference>
<evidence type="ECO:0000256" key="2">
    <source>
        <dbReference type="SAM" id="Phobius"/>
    </source>
</evidence>
<feature type="transmembrane region" description="Helical" evidence="2">
    <location>
        <begin position="21"/>
        <end position="38"/>
    </location>
</feature>
<dbReference type="EMBL" id="BAABAT010000048">
    <property type="protein sequence ID" value="GAA4261912.1"/>
    <property type="molecule type" value="Genomic_DNA"/>
</dbReference>
<name>A0ABP8DQL8_9ACTN</name>
<keyword evidence="4" id="KW-1185">Reference proteome</keyword>
<comment type="caution">
    <text evidence="3">The sequence shown here is derived from an EMBL/GenBank/DDBJ whole genome shotgun (WGS) entry which is preliminary data.</text>
</comment>
<proteinExistence type="predicted"/>
<feature type="transmembrane region" description="Helical" evidence="2">
    <location>
        <begin position="351"/>
        <end position="378"/>
    </location>
</feature>
<organism evidence="3 4">
    <name type="scientific">Dactylosporangium darangshiense</name>
    <dbReference type="NCBI Taxonomy" id="579108"/>
    <lineage>
        <taxon>Bacteria</taxon>
        <taxon>Bacillati</taxon>
        <taxon>Actinomycetota</taxon>
        <taxon>Actinomycetes</taxon>
        <taxon>Micromonosporales</taxon>
        <taxon>Micromonosporaceae</taxon>
        <taxon>Dactylosporangium</taxon>
    </lineage>
</organism>
<dbReference type="Pfam" id="PF12679">
    <property type="entry name" value="ABC2_membrane_2"/>
    <property type="match status" value="1"/>
</dbReference>
<feature type="region of interest" description="Disordered" evidence="1">
    <location>
        <begin position="248"/>
        <end position="280"/>
    </location>
</feature>
<feature type="transmembrane region" description="Helical" evidence="2">
    <location>
        <begin position="398"/>
        <end position="421"/>
    </location>
</feature>
<reference evidence="4" key="1">
    <citation type="journal article" date="2019" name="Int. J. Syst. Evol. Microbiol.">
        <title>The Global Catalogue of Microorganisms (GCM) 10K type strain sequencing project: providing services to taxonomists for standard genome sequencing and annotation.</title>
        <authorList>
            <consortium name="The Broad Institute Genomics Platform"/>
            <consortium name="The Broad Institute Genome Sequencing Center for Infectious Disease"/>
            <person name="Wu L."/>
            <person name="Ma J."/>
        </authorList>
    </citation>
    <scope>NUCLEOTIDE SEQUENCE [LARGE SCALE GENOMIC DNA]</scope>
    <source>
        <strain evidence="4">JCM 17441</strain>
    </source>
</reference>
<keyword evidence="2" id="KW-1133">Transmembrane helix</keyword>
<dbReference type="Gene3D" id="2.60.120.200">
    <property type="match status" value="1"/>
</dbReference>
<keyword evidence="2" id="KW-0472">Membrane</keyword>
<evidence type="ECO:0000313" key="3">
    <source>
        <dbReference type="EMBL" id="GAA4261912.1"/>
    </source>
</evidence>
<feature type="transmembrane region" description="Helical" evidence="2">
    <location>
        <begin position="488"/>
        <end position="508"/>
    </location>
</feature>
<feature type="transmembrane region" description="Helical" evidence="2">
    <location>
        <begin position="428"/>
        <end position="448"/>
    </location>
</feature>
<accession>A0ABP8DQL8</accession>
<keyword evidence="2" id="KW-0812">Transmembrane</keyword>
<feature type="compositionally biased region" description="Gly residues" evidence="1">
    <location>
        <begin position="254"/>
        <end position="264"/>
    </location>
</feature>
<protein>
    <submittedName>
        <fullName evidence="3">Uncharacterized protein</fullName>
    </submittedName>
</protein>
<gene>
    <name evidence="3" type="ORF">GCM10022255_096500</name>
</gene>
<evidence type="ECO:0000313" key="4">
    <source>
        <dbReference type="Proteomes" id="UP001500620"/>
    </source>
</evidence>
<sequence>MKGFLRLLRAEWTKLRTVRGWALGLAAGALLILAFGLTPSRQGSCGQNGPGSECTPLHGPSGQEVSDSFTFVHRTLTGDGTVTARIAGLTGVIDDGAGGQKEHLVPWAKAGLIVKDGTTQGSAYGAVMLTGEHGVRLQYGYDHDEGHAADAAIRPQPMWLRLTRTGDVLKAERSADGAAWTTVGTARVPGLPATVTAGLFVTSPQYSERVNQGVVLSGVQGGPSEATATFDHLATAGSWSPDWEGTVIGPHPGPGDGGGGGPAGGHTARAAGPQAGFEPTADGWSLTGSGDIAPAASGASGGGVTVSQTLIGTFVGLIAVVVIGAMFITAEFRRGLIRTTFAAAPRRGRVLAAKALVLGGVTFVLGLAAAWVVVAFGVDVLRDNGVYVHPATAATEARVVVGTAALLAGCAVLAVGLGTLLRRGVTAVTVSVVVVVLPYLLSVTVLPLRAADWLLSVSPAAAFAMQQSEPRYDQIDNIYSPADGYFPLGAWSGLAVLALWIAVVYAAAVTNLRRRDA</sequence>
<evidence type="ECO:0000256" key="1">
    <source>
        <dbReference type="SAM" id="MobiDB-lite"/>
    </source>
</evidence>
<feature type="transmembrane region" description="Helical" evidence="2">
    <location>
        <begin position="310"/>
        <end position="330"/>
    </location>
</feature>